<gene>
    <name evidence="1" type="ordered locus">Mrad2831_1412</name>
</gene>
<name>B1M4E8_METRJ</name>
<dbReference type="RefSeq" id="WP_012318396.1">
    <property type="nucleotide sequence ID" value="NC_010505.1"/>
</dbReference>
<proteinExistence type="predicted"/>
<organism evidence="1 2">
    <name type="scientific">Methylobacterium radiotolerans (strain ATCC 27329 / DSM 1819 / JCM 2831 / NBRC 15690 / NCIMB 10815 / 0-1)</name>
    <dbReference type="NCBI Taxonomy" id="426355"/>
    <lineage>
        <taxon>Bacteria</taxon>
        <taxon>Pseudomonadati</taxon>
        <taxon>Pseudomonadota</taxon>
        <taxon>Alphaproteobacteria</taxon>
        <taxon>Hyphomicrobiales</taxon>
        <taxon>Methylobacteriaceae</taxon>
        <taxon>Methylobacterium</taxon>
    </lineage>
</organism>
<accession>B1M4E8</accession>
<evidence type="ECO:0000313" key="2">
    <source>
        <dbReference type="Proteomes" id="UP000006589"/>
    </source>
</evidence>
<sequence length="59" mass="6407">MSIAILIAFVAGALCLGILSALIPFGRREVEEPDEALPYEDEFLDLGGPVIDLEPRHLT</sequence>
<dbReference type="AlphaFoldDB" id="B1M4E8"/>
<dbReference type="HOGENOM" id="CLU_2955299_0_0_5"/>
<dbReference type="Proteomes" id="UP000006589">
    <property type="component" value="Chromosome"/>
</dbReference>
<dbReference type="EMBL" id="CP001001">
    <property type="protein sequence ID" value="ACB23407.1"/>
    <property type="molecule type" value="Genomic_DNA"/>
</dbReference>
<dbReference type="eggNOG" id="ENOG50310EX">
    <property type="taxonomic scope" value="Bacteria"/>
</dbReference>
<dbReference type="KEGG" id="mrd:Mrad2831_1412"/>
<reference evidence="1 2" key="1">
    <citation type="submission" date="2008-03" db="EMBL/GenBank/DDBJ databases">
        <title>Complete sequence of chromosome of Methylobacterium radiotolerans JCM 2831.</title>
        <authorList>
            <consortium name="US DOE Joint Genome Institute"/>
            <person name="Copeland A."/>
            <person name="Lucas S."/>
            <person name="Lapidus A."/>
            <person name="Glavina del Rio T."/>
            <person name="Dalin E."/>
            <person name="Tice H."/>
            <person name="Bruce D."/>
            <person name="Goodwin L."/>
            <person name="Pitluck S."/>
            <person name="Kiss H."/>
            <person name="Brettin T."/>
            <person name="Detter J.C."/>
            <person name="Han C."/>
            <person name="Kuske C.R."/>
            <person name="Schmutz J."/>
            <person name="Larimer F."/>
            <person name="Land M."/>
            <person name="Hauser L."/>
            <person name="Kyrpides N."/>
            <person name="Mikhailova N."/>
            <person name="Marx C.J."/>
            <person name="Richardson P."/>
        </authorList>
    </citation>
    <scope>NUCLEOTIDE SEQUENCE [LARGE SCALE GENOMIC DNA]</scope>
    <source>
        <strain evidence="2">ATCC 27329 / DSM 1819 / JCM 2831 / NBRC 15690 / NCIMB 10815 / 0-1</strain>
    </source>
</reference>
<dbReference type="PATRIC" id="fig|426355.14.peg.1444"/>
<dbReference type="OrthoDB" id="8005988at2"/>
<protein>
    <submittedName>
        <fullName evidence="1">Uncharacterized protein</fullName>
    </submittedName>
</protein>
<dbReference type="GeneID" id="6137432"/>
<evidence type="ECO:0000313" key="1">
    <source>
        <dbReference type="EMBL" id="ACB23407.1"/>
    </source>
</evidence>